<dbReference type="Proteomes" id="UP000249682">
    <property type="component" value="Chromosome"/>
</dbReference>
<keyword evidence="1" id="KW-1133">Transmembrane helix</keyword>
<accession>A0AAD0P8W7</accession>
<feature type="transmembrane region" description="Helical" evidence="1">
    <location>
        <begin position="45"/>
        <end position="64"/>
    </location>
</feature>
<evidence type="ECO:0000313" key="3">
    <source>
        <dbReference type="Proteomes" id="UP000249682"/>
    </source>
</evidence>
<reference evidence="2 3" key="1">
    <citation type="submission" date="2018-05" db="EMBL/GenBank/DDBJ databases">
        <title>Evolution of small genomes with special reference to Mycobacterium leprae.</title>
        <authorList>
            <person name="Mohanty P.S."/>
            <person name="Bansal A.K."/>
            <person name="Gupta U.D."/>
            <person name="Naaz F."/>
            <person name="Dwivedi V.D."/>
            <person name="Singh H."/>
            <person name="Gupta G."/>
            <person name="Sharma S."/>
            <person name="Arora M."/>
        </authorList>
    </citation>
    <scope>NUCLEOTIDE SEQUENCE [LARGE SCALE GENOMIC DNA]</scope>
    <source>
        <strain evidence="2 3">MRHRU-235-G</strain>
    </source>
</reference>
<keyword evidence="1" id="KW-0472">Membrane</keyword>
<dbReference type="EMBL" id="CP029543">
    <property type="protein sequence ID" value="AWV48113.1"/>
    <property type="molecule type" value="Genomic_DNA"/>
</dbReference>
<evidence type="ECO:0000313" key="2">
    <source>
        <dbReference type="EMBL" id="AWV48113.1"/>
    </source>
</evidence>
<evidence type="ECO:0000256" key="1">
    <source>
        <dbReference type="SAM" id="Phobius"/>
    </source>
</evidence>
<name>A0AAD0P8W7_MYCLR</name>
<gene>
    <name evidence="2" type="ORF">DIJ64_08735</name>
</gene>
<proteinExistence type="predicted"/>
<sequence>MDTVGHRSGVDHRIRFQLYYCRADHSLIDVRLFKNRVVMLANSELVLLTVNLFNILLLISSYLLQQVERQTPTTVRCVLDSVGMRVG</sequence>
<organism evidence="2 3">
    <name type="scientific">Mycobacterium leprae</name>
    <dbReference type="NCBI Taxonomy" id="1769"/>
    <lineage>
        <taxon>Bacteria</taxon>
        <taxon>Bacillati</taxon>
        <taxon>Actinomycetota</taxon>
        <taxon>Actinomycetes</taxon>
        <taxon>Mycobacteriales</taxon>
        <taxon>Mycobacteriaceae</taxon>
        <taxon>Mycobacterium</taxon>
    </lineage>
</organism>
<dbReference type="AlphaFoldDB" id="A0AAD0P8W7"/>
<protein>
    <submittedName>
        <fullName evidence="2">Uncharacterized protein</fullName>
    </submittedName>
</protein>
<keyword evidence="1" id="KW-0812">Transmembrane</keyword>